<dbReference type="AlphaFoldDB" id="A0A4U2YTY6"/>
<name>A0A4U2YTY6_9ACTN</name>
<feature type="chain" id="PRO_5039245061" description="LppX_LprAFG lipoprotein" evidence="1">
    <location>
        <begin position="27"/>
        <end position="278"/>
    </location>
</feature>
<dbReference type="Proteomes" id="UP000307808">
    <property type="component" value="Unassembled WGS sequence"/>
</dbReference>
<proteinExistence type="predicted"/>
<comment type="caution">
    <text evidence="2">The sequence shown here is derived from an EMBL/GenBank/DDBJ whole genome shotgun (WGS) entry which is preliminary data.</text>
</comment>
<gene>
    <name evidence="2" type="ORF">FC770_03130</name>
</gene>
<evidence type="ECO:0000256" key="1">
    <source>
        <dbReference type="SAM" id="SignalP"/>
    </source>
</evidence>
<evidence type="ECO:0000313" key="3">
    <source>
        <dbReference type="Proteomes" id="UP000307808"/>
    </source>
</evidence>
<accession>A0A4U2YTY6</accession>
<feature type="signal peptide" evidence="1">
    <location>
        <begin position="1"/>
        <end position="26"/>
    </location>
</feature>
<evidence type="ECO:0000313" key="2">
    <source>
        <dbReference type="EMBL" id="TKI64172.1"/>
    </source>
</evidence>
<dbReference type="RefSeq" id="WP_137064632.1">
    <property type="nucleotide sequence ID" value="NZ_CP040748.1"/>
</dbReference>
<dbReference type="EMBL" id="SZPY01000001">
    <property type="protein sequence ID" value="TKI64172.1"/>
    <property type="molecule type" value="Genomic_DNA"/>
</dbReference>
<sequence>MSITVLHRRARRAALALGLTATLALTGCSDDDGDSPDATRAADALDQAVSNFSAEESGSYTFQLGDDSDPLMRSSGEFDLEDDVATVDLTLSNGQRRQRSQQVRLGERRWFRTAKRNDAAPAGCWRTGSPPRGANLAGIPLTGSAGPFVAPPVVGVVTTAVGEEWVTEASTEGSKSNTVKGTADLYAVASTLGNAVASLGISAEDTSGRVDVTFLLDGDNVMAWSTDLVTVLKGLSDAGVKLDGDTQRLVESGAEVPVMAGFSKLGDDVDVEEPTPVC</sequence>
<keyword evidence="3" id="KW-1185">Reference proteome</keyword>
<protein>
    <recommendedName>
        <fullName evidence="4">LppX_LprAFG lipoprotein</fullName>
    </recommendedName>
</protein>
<evidence type="ECO:0008006" key="4">
    <source>
        <dbReference type="Google" id="ProtNLM"/>
    </source>
</evidence>
<organism evidence="2 3">
    <name type="scientific">Nocardioides jishulii</name>
    <dbReference type="NCBI Taxonomy" id="2575440"/>
    <lineage>
        <taxon>Bacteria</taxon>
        <taxon>Bacillati</taxon>
        <taxon>Actinomycetota</taxon>
        <taxon>Actinomycetes</taxon>
        <taxon>Propionibacteriales</taxon>
        <taxon>Nocardioidaceae</taxon>
        <taxon>Nocardioides</taxon>
    </lineage>
</organism>
<keyword evidence="1" id="KW-0732">Signal</keyword>
<dbReference type="OrthoDB" id="9980245at2"/>
<reference evidence="2 3" key="1">
    <citation type="submission" date="2019-04" db="EMBL/GenBank/DDBJ databases">
        <authorList>
            <person name="Dong K."/>
        </authorList>
    </citation>
    <scope>NUCLEOTIDE SEQUENCE [LARGE SCALE GENOMIC DNA]</scope>
    <source>
        <strain evidence="3">dk3543</strain>
    </source>
</reference>